<proteinExistence type="predicted"/>
<accession>H0ENR1</accession>
<reference evidence="1 2" key="1">
    <citation type="journal article" date="2012" name="Eukaryot. Cell">
        <title>Genome sequence of the fungus Glarea lozoyensis: the first genome sequence of a species from the Helotiaceae family.</title>
        <authorList>
            <person name="Youssar L."/>
            <person name="Gruening B.A."/>
            <person name="Erxleben A."/>
            <person name="Guenther S."/>
            <person name="Huettel W."/>
        </authorList>
    </citation>
    <scope>NUCLEOTIDE SEQUENCE [LARGE SCALE GENOMIC DNA]</scope>
    <source>
        <strain evidence="2">ATCC 74030 / MF5533</strain>
    </source>
</reference>
<keyword evidence="2" id="KW-1185">Reference proteome</keyword>
<sequence>MCHHHPKAFPTNPEITRSFHMLASTDSRRLCKTILVVFAAVMKVCVDAVGCGKDRPRDIEGLSKEWSNQTQNILAKMRESVLQLCVIVLVERKCECGYAEKVAKSLQRSS</sequence>
<dbReference type="AlphaFoldDB" id="H0ENR1"/>
<protein>
    <submittedName>
        <fullName evidence="1">Uncharacterized protein</fullName>
    </submittedName>
</protein>
<evidence type="ECO:0000313" key="2">
    <source>
        <dbReference type="Proteomes" id="UP000005446"/>
    </source>
</evidence>
<comment type="caution">
    <text evidence="1">The sequence shown here is derived from an EMBL/GenBank/DDBJ whole genome shotgun (WGS) entry which is preliminary data.</text>
</comment>
<dbReference type="Proteomes" id="UP000005446">
    <property type="component" value="Unassembled WGS sequence"/>
</dbReference>
<gene>
    <name evidence="1" type="ORF">M7I_4274</name>
</gene>
<dbReference type="EMBL" id="AGUE01000106">
    <property type="protein sequence ID" value="EHK99779.1"/>
    <property type="molecule type" value="Genomic_DNA"/>
</dbReference>
<name>H0ENR1_GLAL7</name>
<evidence type="ECO:0000313" key="1">
    <source>
        <dbReference type="EMBL" id="EHK99779.1"/>
    </source>
</evidence>
<dbReference type="InParanoid" id="H0ENR1"/>
<organism evidence="1 2">
    <name type="scientific">Glarea lozoyensis (strain ATCC 74030 / MF5533)</name>
    <dbReference type="NCBI Taxonomy" id="1104152"/>
    <lineage>
        <taxon>Eukaryota</taxon>
        <taxon>Fungi</taxon>
        <taxon>Dikarya</taxon>
        <taxon>Ascomycota</taxon>
        <taxon>Pezizomycotina</taxon>
        <taxon>Leotiomycetes</taxon>
        <taxon>Helotiales</taxon>
        <taxon>Helotiaceae</taxon>
        <taxon>Glarea</taxon>
    </lineage>
</organism>
<dbReference type="HOGENOM" id="CLU_2171337_0_0_1"/>